<evidence type="ECO:0000313" key="2">
    <source>
        <dbReference type="Proteomes" id="UP000291084"/>
    </source>
</evidence>
<gene>
    <name evidence="1" type="primary">Vigan.04G021900</name>
    <name evidence="1" type="ORF">VIGAN_04021900</name>
</gene>
<keyword evidence="2" id="KW-1185">Reference proteome</keyword>
<protein>
    <submittedName>
        <fullName evidence="1">Uncharacterized protein</fullName>
    </submittedName>
</protein>
<proteinExistence type="predicted"/>
<name>A0A0S3RRB6_PHAAN</name>
<sequence length="141" mass="16671">MVFMLNRDMLIDDIFPRLRKLVLHYPFHRPSHEQLLSNLHSLKIIDFLELPPHKNDFPYHLTKITWKQIRVGTDFSLFSTVRWLTNLQILKIGRQCSEVLLDLNVGAGEFPQLQVFEIERNESEKLEIRRMCNAKSSTSSH</sequence>
<dbReference type="Proteomes" id="UP000291084">
    <property type="component" value="Chromosome 4"/>
</dbReference>
<reference evidence="1 2" key="1">
    <citation type="journal article" date="2015" name="Sci. Rep.">
        <title>The power of single molecule real-time sequencing technology in the de novo assembly of a eukaryotic genome.</title>
        <authorList>
            <person name="Sakai H."/>
            <person name="Naito K."/>
            <person name="Ogiso-Tanaka E."/>
            <person name="Takahashi Y."/>
            <person name="Iseki K."/>
            <person name="Muto C."/>
            <person name="Satou K."/>
            <person name="Teruya K."/>
            <person name="Shiroma A."/>
            <person name="Shimoji M."/>
            <person name="Hirano T."/>
            <person name="Itoh T."/>
            <person name="Kaga A."/>
            <person name="Tomooka N."/>
        </authorList>
    </citation>
    <scope>NUCLEOTIDE SEQUENCE [LARGE SCALE GENOMIC DNA]</scope>
    <source>
        <strain evidence="2">cv. Shumari</strain>
    </source>
</reference>
<dbReference type="EMBL" id="AP015037">
    <property type="protein sequence ID" value="BAT83115.1"/>
    <property type="molecule type" value="Genomic_DNA"/>
</dbReference>
<evidence type="ECO:0000313" key="1">
    <source>
        <dbReference type="EMBL" id="BAT83115.1"/>
    </source>
</evidence>
<accession>A0A0S3RRB6</accession>
<organism evidence="1 2">
    <name type="scientific">Vigna angularis var. angularis</name>
    <dbReference type="NCBI Taxonomy" id="157739"/>
    <lineage>
        <taxon>Eukaryota</taxon>
        <taxon>Viridiplantae</taxon>
        <taxon>Streptophyta</taxon>
        <taxon>Embryophyta</taxon>
        <taxon>Tracheophyta</taxon>
        <taxon>Spermatophyta</taxon>
        <taxon>Magnoliopsida</taxon>
        <taxon>eudicotyledons</taxon>
        <taxon>Gunneridae</taxon>
        <taxon>Pentapetalae</taxon>
        <taxon>rosids</taxon>
        <taxon>fabids</taxon>
        <taxon>Fabales</taxon>
        <taxon>Fabaceae</taxon>
        <taxon>Papilionoideae</taxon>
        <taxon>50 kb inversion clade</taxon>
        <taxon>NPAAA clade</taxon>
        <taxon>indigoferoid/millettioid clade</taxon>
        <taxon>Phaseoleae</taxon>
        <taxon>Vigna</taxon>
    </lineage>
</organism>
<dbReference type="AlphaFoldDB" id="A0A0S3RRB6"/>